<dbReference type="SUPFAM" id="SSF53850">
    <property type="entry name" value="Periplasmic binding protein-like II"/>
    <property type="match status" value="1"/>
</dbReference>
<evidence type="ECO:0000313" key="2">
    <source>
        <dbReference type="Proteomes" id="UP001549320"/>
    </source>
</evidence>
<name>A0ABV2Q9Q2_9BURK</name>
<dbReference type="RefSeq" id="WP_354443556.1">
    <property type="nucleotide sequence ID" value="NZ_JBEPSH010000004.1"/>
</dbReference>
<dbReference type="Gene3D" id="3.40.190.10">
    <property type="entry name" value="Periplasmic binding protein-like II"/>
    <property type="match status" value="1"/>
</dbReference>
<dbReference type="EMBL" id="JBEPSH010000004">
    <property type="protein sequence ID" value="MET4577303.1"/>
    <property type="molecule type" value="Genomic_DNA"/>
</dbReference>
<comment type="caution">
    <text evidence="1">The sequence shown here is derived from an EMBL/GenBank/DDBJ whole genome shotgun (WGS) entry which is preliminary data.</text>
</comment>
<gene>
    <name evidence="1" type="ORF">ABIE13_002414</name>
</gene>
<dbReference type="Gene3D" id="3.40.190.270">
    <property type="match status" value="1"/>
</dbReference>
<dbReference type="Proteomes" id="UP001549320">
    <property type="component" value="Unassembled WGS sequence"/>
</dbReference>
<reference evidence="1 2" key="1">
    <citation type="submission" date="2024-06" db="EMBL/GenBank/DDBJ databases">
        <title>Sorghum-associated microbial communities from plants grown in Nebraska, USA.</title>
        <authorList>
            <person name="Schachtman D."/>
        </authorList>
    </citation>
    <scope>NUCLEOTIDE SEQUENCE [LARGE SCALE GENOMIC DNA]</scope>
    <source>
        <strain evidence="1 2">2709</strain>
    </source>
</reference>
<evidence type="ECO:0000313" key="1">
    <source>
        <dbReference type="EMBL" id="MET4577303.1"/>
    </source>
</evidence>
<organism evidence="1 2">
    <name type="scientific">Ottowia thiooxydans</name>
    <dbReference type="NCBI Taxonomy" id="219182"/>
    <lineage>
        <taxon>Bacteria</taxon>
        <taxon>Pseudomonadati</taxon>
        <taxon>Pseudomonadota</taxon>
        <taxon>Betaproteobacteria</taxon>
        <taxon>Burkholderiales</taxon>
        <taxon>Comamonadaceae</taxon>
        <taxon>Ottowia</taxon>
    </lineage>
</organism>
<sequence>MSTNLKAVEHPLWYTRCPLPTASGIALDNGLLENALADIGQKALSIEQSDDPSAMHSHFTHKLPQLFRQGGNIPPIWARSQGTDTALVGIAWTPEYQAILALPGSGIRSAADLKGRRLGLPVRSGGEIDFWQAMCLRGFQSALRTVGFELTDAELVRLPVHERYIDPLSTEREANTWMWSGAARMRRQQAELFALMRNEVDAIYVSGAQGSQLAAMLSAHVVTDLGFHTDPEVQINNQVPNVLTVDGALCRQRPDVVARYLFALQSAARWASEHPFDSRRTFASEVGAPEEWIANAYGPSMGTDRLVLSLEPRWLNAIDAQKKFLLEQRFITQDFELAQWVNSEPLEMCKAIAEGVTP</sequence>
<accession>A0ABV2Q9Q2</accession>
<protein>
    <submittedName>
        <fullName evidence="1">ABC-type nitrate/sulfonate/bicarbonate transport system substrate-binding protein</fullName>
    </submittedName>
</protein>
<proteinExistence type="predicted"/>
<keyword evidence="2" id="KW-1185">Reference proteome</keyword>
<dbReference type="PANTHER" id="PTHR30024">
    <property type="entry name" value="ALIPHATIC SULFONATES-BINDING PROTEIN-RELATED"/>
    <property type="match status" value="1"/>
</dbReference>